<accession>A0A9D1YEK1</accession>
<feature type="transmembrane region" description="Helical" evidence="1">
    <location>
        <begin position="333"/>
        <end position="354"/>
    </location>
</feature>
<feature type="transmembrane region" description="Helical" evidence="1">
    <location>
        <begin position="360"/>
        <end position="379"/>
    </location>
</feature>
<dbReference type="Proteomes" id="UP000823915">
    <property type="component" value="Unassembled WGS sequence"/>
</dbReference>
<dbReference type="AlphaFoldDB" id="A0A9D1YEK1"/>
<keyword evidence="1" id="KW-0812">Transmembrane</keyword>
<keyword evidence="1" id="KW-0472">Membrane</keyword>
<reference evidence="2" key="2">
    <citation type="submission" date="2021-04" db="EMBL/GenBank/DDBJ databases">
        <authorList>
            <person name="Gilroy R."/>
        </authorList>
    </citation>
    <scope>NUCLEOTIDE SEQUENCE</scope>
    <source>
        <strain evidence="2">1282</strain>
    </source>
</reference>
<gene>
    <name evidence="2" type="ORF">H9838_08770</name>
</gene>
<dbReference type="EMBL" id="DXDU01000138">
    <property type="protein sequence ID" value="HIY27247.1"/>
    <property type="molecule type" value="Genomic_DNA"/>
</dbReference>
<reference evidence="2" key="1">
    <citation type="journal article" date="2021" name="PeerJ">
        <title>Extensive microbial diversity within the chicken gut microbiome revealed by metagenomics and culture.</title>
        <authorList>
            <person name="Gilroy R."/>
            <person name="Ravi A."/>
            <person name="Getino M."/>
            <person name="Pursley I."/>
            <person name="Horton D.L."/>
            <person name="Alikhan N.F."/>
            <person name="Baker D."/>
            <person name="Gharbi K."/>
            <person name="Hall N."/>
            <person name="Watson M."/>
            <person name="Adriaenssens E.M."/>
            <person name="Foster-Nyarko E."/>
            <person name="Jarju S."/>
            <person name="Secka A."/>
            <person name="Antonio M."/>
            <person name="Oren A."/>
            <person name="Chaudhuri R.R."/>
            <person name="La Ragione R."/>
            <person name="Hildebrand F."/>
            <person name="Pallen M.J."/>
        </authorList>
    </citation>
    <scope>NUCLEOTIDE SEQUENCE</scope>
    <source>
        <strain evidence="2">1282</strain>
    </source>
</reference>
<organism evidence="2 3">
    <name type="scientific">Candidatus Acutalibacter pullistercoris</name>
    <dbReference type="NCBI Taxonomy" id="2838418"/>
    <lineage>
        <taxon>Bacteria</taxon>
        <taxon>Bacillati</taxon>
        <taxon>Bacillota</taxon>
        <taxon>Clostridia</taxon>
        <taxon>Eubacteriales</taxon>
        <taxon>Acutalibacteraceae</taxon>
        <taxon>Acutalibacter</taxon>
    </lineage>
</organism>
<evidence type="ECO:0000313" key="3">
    <source>
        <dbReference type="Proteomes" id="UP000823915"/>
    </source>
</evidence>
<feature type="transmembrane region" description="Helical" evidence="1">
    <location>
        <begin position="141"/>
        <end position="163"/>
    </location>
</feature>
<feature type="transmembrane region" description="Helical" evidence="1">
    <location>
        <begin position="246"/>
        <end position="267"/>
    </location>
</feature>
<dbReference type="Pfam" id="PF16962">
    <property type="entry name" value="ABC_export"/>
    <property type="match status" value="1"/>
</dbReference>
<name>A0A9D1YEK1_9FIRM</name>
<sequence>MKSPLVYLTVTKLKNQLIAVVKSPAKLVYAVILVALFALTAFSGSSYDVEELRSPVELIAILTLFYTMMFLMVFAAGSSSSNSPMFTLSDVTLLFPAPLSSNKILVYGLVRQLGLSLVLGFFILFQYSWMHGVYGVEVPGLLLVILGYGLTLFFAQLSSMAVYVRTSGNEAAAKAARYCVFGAAALYGVLALAVCRQPLLALAQGGAWEPAVAAGAGFFGSLPGLLFPVSGWSAGLVGAILSGGWAQAGLFALLLLALFGLLLGLVLTCKNNYYEDVLETAETAQSAVTAQKEGQLNEVVPKHVKVGKTGLNKGWGASALYYKHRVENRRSGVFFLSNMALIFDAIIIACAFFMKDAGLAGVLAMSTYMQLFTVALGRFNRELIKPYIYLLPEPPLKKLLYAIKESLISDALEAVVLFVILGFILEASPVAMAFCVLARISFSLLFTAGNVVVERVFGMVSSKTLIFLFYFLVLIVMALPGIAACVAVSILLPALGVAGALLALAAVNAAIAVLALWLCRNLLQYAELNSR</sequence>
<feature type="transmembrane region" description="Helical" evidence="1">
    <location>
        <begin position="56"/>
        <end position="76"/>
    </location>
</feature>
<feature type="transmembrane region" description="Helical" evidence="1">
    <location>
        <begin position="175"/>
        <end position="195"/>
    </location>
</feature>
<evidence type="ECO:0000313" key="2">
    <source>
        <dbReference type="EMBL" id="HIY27247.1"/>
    </source>
</evidence>
<evidence type="ECO:0000256" key="1">
    <source>
        <dbReference type="SAM" id="Phobius"/>
    </source>
</evidence>
<comment type="caution">
    <text evidence="2">The sequence shown here is derived from an EMBL/GenBank/DDBJ whole genome shotgun (WGS) entry which is preliminary data.</text>
</comment>
<dbReference type="InterPro" id="IPR031584">
    <property type="entry name" value="Put_ABC_export"/>
</dbReference>
<feature type="transmembrane region" description="Helical" evidence="1">
    <location>
        <begin position="498"/>
        <end position="519"/>
    </location>
</feature>
<feature type="transmembrane region" description="Helical" evidence="1">
    <location>
        <begin position="407"/>
        <end position="425"/>
    </location>
</feature>
<feature type="transmembrane region" description="Helical" evidence="1">
    <location>
        <begin position="431"/>
        <end position="453"/>
    </location>
</feature>
<feature type="transmembrane region" description="Helical" evidence="1">
    <location>
        <begin position="27"/>
        <end position="44"/>
    </location>
</feature>
<protein>
    <submittedName>
        <fullName evidence="2">ABC exporter domain-containing protein</fullName>
    </submittedName>
</protein>
<feature type="transmembrane region" description="Helical" evidence="1">
    <location>
        <begin position="104"/>
        <end position="129"/>
    </location>
</feature>
<feature type="transmembrane region" description="Helical" evidence="1">
    <location>
        <begin position="465"/>
        <end position="492"/>
    </location>
</feature>
<proteinExistence type="predicted"/>
<feature type="transmembrane region" description="Helical" evidence="1">
    <location>
        <begin position="207"/>
        <end position="226"/>
    </location>
</feature>
<keyword evidence="1" id="KW-1133">Transmembrane helix</keyword>